<organism evidence="1 2">
    <name type="scientific">Halomicrobium zhouii</name>
    <dbReference type="NCBI Taxonomy" id="767519"/>
    <lineage>
        <taxon>Archaea</taxon>
        <taxon>Methanobacteriati</taxon>
        <taxon>Methanobacteriota</taxon>
        <taxon>Stenosarchaea group</taxon>
        <taxon>Halobacteria</taxon>
        <taxon>Halobacteriales</taxon>
        <taxon>Haloarculaceae</taxon>
        <taxon>Halomicrobium</taxon>
    </lineage>
</organism>
<dbReference type="OrthoDB" id="333484at2157"/>
<dbReference type="Proteomes" id="UP000199062">
    <property type="component" value="Unassembled WGS sequence"/>
</dbReference>
<gene>
    <name evidence="1" type="ORF">SAMN05216559_2709</name>
</gene>
<dbReference type="InterPro" id="IPR054623">
    <property type="entry name" value="HAH_0734-like"/>
</dbReference>
<dbReference type="EMBL" id="FOZK01000002">
    <property type="protein sequence ID" value="SFS02923.1"/>
    <property type="molecule type" value="Genomic_DNA"/>
</dbReference>
<reference evidence="1 2" key="1">
    <citation type="submission" date="2016-10" db="EMBL/GenBank/DDBJ databases">
        <authorList>
            <person name="de Groot N.N."/>
        </authorList>
    </citation>
    <scope>NUCLEOTIDE SEQUENCE [LARGE SCALE GENOMIC DNA]</scope>
    <source>
        <strain evidence="1 2">CGMCC 1.10457</strain>
    </source>
</reference>
<sequence length="86" mass="9908">MKKLIIHGNPGVRKGGVIEYDGEEWNVFAVNVQGEWHGPEEPQLWCTIGKDDEHETFKYQDYIPMHLETENVDAEAVDVIRRKAEA</sequence>
<evidence type="ECO:0000313" key="1">
    <source>
        <dbReference type="EMBL" id="SFS02923.1"/>
    </source>
</evidence>
<accession>A0A1I6LHS4</accession>
<dbReference type="STRING" id="767519.SAMN05216559_2709"/>
<dbReference type="NCBIfam" id="NF045545">
    <property type="entry name" value="HAH_0734_fam"/>
    <property type="match status" value="1"/>
</dbReference>
<dbReference type="Pfam" id="PF23384">
    <property type="entry name" value="DUF7098"/>
    <property type="match status" value="1"/>
</dbReference>
<evidence type="ECO:0000313" key="2">
    <source>
        <dbReference type="Proteomes" id="UP000199062"/>
    </source>
</evidence>
<protein>
    <submittedName>
        <fullName evidence="1">Uncharacterized protein</fullName>
    </submittedName>
</protein>
<keyword evidence="2" id="KW-1185">Reference proteome</keyword>
<name>A0A1I6LHS4_9EURY</name>
<proteinExistence type="predicted"/>
<dbReference type="AlphaFoldDB" id="A0A1I6LHS4"/>
<dbReference type="RefSeq" id="WP_089817026.1">
    <property type="nucleotide sequence ID" value="NZ_FOZK01000002.1"/>
</dbReference>